<sequence length="338" mass="38487">MPKDSIKVYIKWAKETAELFQDLEINWSEKELVKIQCPESPDAPITIDDMSTWIESRVESMYETATQGMDKIMVQVQWIATASSPEIEIQLALNWNDAVHEHFKDEDLVVVECQAMSESGEEETGPNYTKQNLKDIRKTLRFSLSDRVICNCGPLWLPGSVVGTAVESDGELFPYLVKTVCFELLFLVKSAALGRMTSSRPKLRFAEGERVAVRVRNSNDGLECWCSGRVAALWPQLPGESKWDIDGITGEFPKEVPYRVDLLAGPANWIFVHWDNHTLIRREGLQPQTRVKGISKRLEIRRRDDGTMEQVDHLTEHRKPVSKINADMDMSDSDSDQD</sequence>
<feature type="compositionally biased region" description="Basic and acidic residues" evidence="1">
    <location>
        <begin position="305"/>
        <end position="319"/>
    </location>
</feature>
<feature type="compositionally biased region" description="Acidic residues" evidence="1">
    <location>
        <begin position="329"/>
        <end position="338"/>
    </location>
</feature>
<protein>
    <submittedName>
        <fullName evidence="2">Uncharacterized protein</fullName>
    </submittedName>
</protein>
<gene>
    <name evidence="2" type="ORF">SPIL2461_LOCUS4090</name>
</gene>
<feature type="region of interest" description="Disordered" evidence="1">
    <location>
        <begin position="305"/>
        <end position="338"/>
    </location>
</feature>
<accession>A0A812L298</accession>
<evidence type="ECO:0000256" key="1">
    <source>
        <dbReference type="SAM" id="MobiDB-lite"/>
    </source>
</evidence>
<dbReference type="AlphaFoldDB" id="A0A812L298"/>
<keyword evidence="3" id="KW-1185">Reference proteome</keyword>
<dbReference type="OrthoDB" id="412360at2759"/>
<name>A0A812L298_SYMPI</name>
<comment type="caution">
    <text evidence="2">The sequence shown here is derived from an EMBL/GenBank/DDBJ whole genome shotgun (WGS) entry which is preliminary data.</text>
</comment>
<reference evidence="2" key="1">
    <citation type="submission" date="2021-02" db="EMBL/GenBank/DDBJ databases">
        <authorList>
            <person name="Dougan E. K."/>
            <person name="Rhodes N."/>
            <person name="Thang M."/>
            <person name="Chan C."/>
        </authorList>
    </citation>
    <scope>NUCLEOTIDE SEQUENCE</scope>
</reference>
<organism evidence="2 3">
    <name type="scientific">Symbiodinium pilosum</name>
    <name type="common">Dinoflagellate</name>
    <dbReference type="NCBI Taxonomy" id="2952"/>
    <lineage>
        <taxon>Eukaryota</taxon>
        <taxon>Sar</taxon>
        <taxon>Alveolata</taxon>
        <taxon>Dinophyceae</taxon>
        <taxon>Suessiales</taxon>
        <taxon>Symbiodiniaceae</taxon>
        <taxon>Symbiodinium</taxon>
    </lineage>
</organism>
<dbReference type="EMBL" id="CAJNIZ010005257">
    <property type="protein sequence ID" value="CAE7240224.1"/>
    <property type="molecule type" value="Genomic_DNA"/>
</dbReference>
<dbReference type="Proteomes" id="UP000649617">
    <property type="component" value="Unassembled WGS sequence"/>
</dbReference>
<evidence type="ECO:0000313" key="3">
    <source>
        <dbReference type="Proteomes" id="UP000649617"/>
    </source>
</evidence>
<evidence type="ECO:0000313" key="2">
    <source>
        <dbReference type="EMBL" id="CAE7240224.1"/>
    </source>
</evidence>
<proteinExistence type="predicted"/>